<dbReference type="VEuPathDB" id="TriTrypDB:ADEAN_000348800"/>
<organism evidence="1 2">
    <name type="scientific">Angomonas deanei</name>
    <dbReference type="NCBI Taxonomy" id="59799"/>
    <lineage>
        <taxon>Eukaryota</taxon>
        <taxon>Discoba</taxon>
        <taxon>Euglenozoa</taxon>
        <taxon>Kinetoplastea</taxon>
        <taxon>Metakinetoplastina</taxon>
        <taxon>Trypanosomatida</taxon>
        <taxon>Trypanosomatidae</taxon>
        <taxon>Strigomonadinae</taxon>
        <taxon>Angomonas</taxon>
    </lineage>
</organism>
<protein>
    <submittedName>
        <fullName evidence="1">Uncharacterized protein</fullName>
    </submittedName>
</protein>
<dbReference type="AlphaFoldDB" id="A0A7G2C858"/>
<keyword evidence="2" id="KW-1185">Reference proteome</keyword>
<dbReference type="SUPFAM" id="SSF56091">
    <property type="entry name" value="DNA ligase/mRNA capping enzyme, catalytic domain"/>
    <property type="match status" value="1"/>
</dbReference>
<sequence length="175" mass="19573">MALPEGDQYTTVGKDDRFYLPFDTALQIFREANFPCAEVLHRGPLHSLLQLSPEFLSGVAATLFGLPPLPASYDNKAEGYVVRPVRDVWVCTNTEKQKWSRVIIKMKHPKFSEFAHTKEGGADGEEGTVDLTPFLTTGRVESVLSKYTSDEQGDHARMVQAVLEDAMKDAEKVKR</sequence>
<name>A0A7G2C858_9TRYP</name>
<dbReference type="EMBL" id="LR877150">
    <property type="protein sequence ID" value="CAD2216030.1"/>
    <property type="molecule type" value="Genomic_DNA"/>
</dbReference>
<accession>A0A7G2C858</accession>
<evidence type="ECO:0000313" key="2">
    <source>
        <dbReference type="Proteomes" id="UP000515908"/>
    </source>
</evidence>
<proteinExistence type="predicted"/>
<dbReference type="Gene3D" id="3.30.1490.70">
    <property type="match status" value="1"/>
</dbReference>
<evidence type="ECO:0000313" key="1">
    <source>
        <dbReference type="EMBL" id="CAD2216030.1"/>
    </source>
</evidence>
<dbReference type="Gene3D" id="1.10.10.1810">
    <property type="entry name" value="RNA ligase"/>
    <property type="match status" value="1"/>
</dbReference>
<dbReference type="OrthoDB" id="6142248at2759"/>
<dbReference type="Proteomes" id="UP000515908">
    <property type="component" value="Chromosome 06"/>
</dbReference>
<gene>
    <name evidence="1" type="ORF">ADEAN_000348800</name>
</gene>
<dbReference type="InterPro" id="IPR041948">
    <property type="entry name" value="Rnl1/2_C_sf"/>
</dbReference>
<reference evidence="1 2" key="1">
    <citation type="submission" date="2020-08" db="EMBL/GenBank/DDBJ databases">
        <authorList>
            <person name="Newling K."/>
            <person name="Davey J."/>
            <person name="Forrester S."/>
        </authorList>
    </citation>
    <scope>NUCLEOTIDE SEQUENCE [LARGE SCALE GENOMIC DNA]</scope>
    <source>
        <strain evidence="2">Crithidia deanei Carvalho (ATCC PRA-265)</strain>
    </source>
</reference>